<name>A0A9W6V4R7_9ACTN</name>
<sequence>MNAYAAAALENAKARLVIGWPLLLLALALYSPVDGLSRLLLVVVGAVLVVRAVPGHPPVHGKTAPPSAPKSGSPTEKKPAPGAGPRTAAGRRGGIPMQKTARRGGEQR</sequence>
<gene>
    <name evidence="3" type="ORF">Kpho02_72980</name>
</gene>
<evidence type="ECO:0000313" key="3">
    <source>
        <dbReference type="EMBL" id="GLW75001.1"/>
    </source>
</evidence>
<accession>A0A9W6V4R7</accession>
<evidence type="ECO:0000313" key="4">
    <source>
        <dbReference type="Proteomes" id="UP001165041"/>
    </source>
</evidence>
<proteinExistence type="predicted"/>
<protein>
    <submittedName>
        <fullName evidence="3">Uncharacterized protein</fullName>
    </submittedName>
</protein>
<dbReference type="RefSeq" id="WP_285740557.1">
    <property type="nucleotide sequence ID" value="NZ_BSSA01000043.1"/>
</dbReference>
<feature type="transmembrane region" description="Helical" evidence="2">
    <location>
        <begin position="12"/>
        <end position="30"/>
    </location>
</feature>
<keyword evidence="2" id="KW-1133">Transmembrane helix</keyword>
<evidence type="ECO:0000256" key="2">
    <source>
        <dbReference type="SAM" id="Phobius"/>
    </source>
</evidence>
<feature type="region of interest" description="Disordered" evidence="1">
    <location>
        <begin position="54"/>
        <end position="108"/>
    </location>
</feature>
<reference evidence="3" key="1">
    <citation type="submission" date="2023-02" db="EMBL/GenBank/DDBJ databases">
        <title>Kitasatospora phosalacinea NBRC 14627.</title>
        <authorList>
            <person name="Ichikawa N."/>
            <person name="Sato H."/>
            <person name="Tonouchi N."/>
        </authorList>
    </citation>
    <scope>NUCLEOTIDE SEQUENCE</scope>
    <source>
        <strain evidence="3">NBRC 14627</strain>
    </source>
</reference>
<comment type="caution">
    <text evidence="3">The sequence shown here is derived from an EMBL/GenBank/DDBJ whole genome shotgun (WGS) entry which is preliminary data.</text>
</comment>
<dbReference type="Proteomes" id="UP001165041">
    <property type="component" value="Unassembled WGS sequence"/>
</dbReference>
<keyword evidence="2" id="KW-0812">Transmembrane</keyword>
<dbReference type="EMBL" id="BSSA01000043">
    <property type="protein sequence ID" value="GLW75001.1"/>
    <property type="molecule type" value="Genomic_DNA"/>
</dbReference>
<organism evidence="3 4">
    <name type="scientific">Kitasatospora phosalacinea</name>
    <dbReference type="NCBI Taxonomy" id="2065"/>
    <lineage>
        <taxon>Bacteria</taxon>
        <taxon>Bacillati</taxon>
        <taxon>Actinomycetota</taxon>
        <taxon>Actinomycetes</taxon>
        <taxon>Kitasatosporales</taxon>
        <taxon>Streptomycetaceae</taxon>
        <taxon>Kitasatospora</taxon>
    </lineage>
</organism>
<evidence type="ECO:0000256" key="1">
    <source>
        <dbReference type="SAM" id="MobiDB-lite"/>
    </source>
</evidence>
<feature type="compositionally biased region" description="Low complexity" evidence="1">
    <location>
        <begin position="80"/>
        <end position="90"/>
    </location>
</feature>
<keyword evidence="2" id="KW-0472">Membrane</keyword>
<dbReference type="AlphaFoldDB" id="A0A9W6V4R7"/>